<accession>A0A8S9QZI4</accession>
<gene>
    <name evidence="2" type="ORF">F2Q69_00014784</name>
</gene>
<name>A0A8S9QZI4_BRACR</name>
<organism evidence="2 3">
    <name type="scientific">Brassica cretica</name>
    <name type="common">Mustard</name>
    <dbReference type="NCBI Taxonomy" id="69181"/>
    <lineage>
        <taxon>Eukaryota</taxon>
        <taxon>Viridiplantae</taxon>
        <taxon>Streptophyta</taxon>
        <taxon>Embryophyta</taxon>
        <taxon>Tracheophyta</taxon>
        <taxon>Spermatophyta</taxon>
        <taxon>Magnoliopsida</taxon>
        <taxon>eudicotyledons</taxon>
        <taxon>Gunneridae</taxon>
        <taxon>Pentapetalae</taxon>
        <taxon>rosids</taxon>
        <taxon>malvids</taxon>
        <taxon>Brassicales</taxon>
        <taxon>Brassicaceae</taxon>
        <taxon>Brassiceae</taxon>
        <taxon>Brassica</taxon>
    </lineage>
</organism>
<evidence type="ECO:0000256" key="1">
    <source>
        <dbReference type="SAM" id="MobiDB-lite"/>
    </source>
</evidence>
<feature type="region of interest" description="Disordered" evidence="1">
    <location>
        <begin position="52"/>
        <end position="73"/>
    </location>
</feature>
<comment type="caution">
    <text evidence="2">The sequence shown here is derived from an EMBL/GenBank/DDBJ whole genome shotgun (WGS) entry which is preliminary data.</text>
</comment>
<protein>
    <submittedName>
        <fullName evidence="2">Uncharacterized protein</fullName>
    </submittedName>
</protein>
<sequence>MDQASSSSNVKDEKRSSADWEGPHVYMVETRHGERVPPGFEQEYWYRPERRKISSASPSGASDFAGGGYRGEF</sequence>
<dbReference type="EMBL" id="QGKX02000996">
    <property type="protein sequence ID" value="KAF3558374.1"/>
    <property type="molecule type" value="Genomic_DNA"/>
</dbReference>
<evidence type="ECO:0000313" key="3">
    <source>
        <dbReference type="Proteomes" id="UP000712600"/>
    </source>
</evidence>
<feature type="region of interest" description="Disordered" evidence="1">
    <location>
        <begin position="1"/>
        <end position="22"/>
    </location>
</feature>
<evidence type="ECO:0000313" key="2">
    <source>
        <dbReference type="EMBL" id="KAF3558374.1"/>
    </source>
</evidence>
<proteinExistence type="predicted"/>
<feature type="compositionally biased region" description="Basic and acidic residues" evidence="1">
    <location>
        <begin position="10"/>
        <end position="22"/>
    </location>
</feature>
<dbReference type="Proteomes" id="UP000712600">
    <property type="component" value="Unassembled WGS sequence"/>
</dbReference>
<dbReference type="AlphaFoldDB" id="A0A8S9QZI4"/>
<reference evidence="2" key="1">
    <citation type="submission" date="2019-12" db="EMBL/GenBank/DDBJ databases">
        <title>Genome sequencing and annotation of Brassica cretica.</title>
        <authorList>
            <person name="Studholme D.J."/>
            <person name="Sarris P."/>
        </authorList>
    </citation>
    <scope>NUCLEOTIDE SEQUENCE</scope>
    <source>
        <strain evidence="2">PFS-109/04</strain>
        <tissue evidence="2">Leaf</tissue>
    </source>
</reference>